<comment type="caution">
    <text evidence="2">The sequence shown here is derived from an EMBL/GenBank/DDBJ whole genome shotgun (WGS) entry which is preliminary data.</text>
</comment>
<feature type="region of interest" description="Disordered" evidence="1">
    <location>
        <begin position="139"/>
        <end position="210"/>
    </location>
</feature>
<feature type="compositionally biased region" description="Polar residues" evidence="1">
    <location>
        <begin position="7"/>
        <end position="26"/>
    </location>
</feature>
<name>A0A6A1VXQ8_9ROSI</name>
<feature type="region of interest" description="Disordered" evidence="1">
    <location>
        <begin position="1"/>
        <end position="30"/>
    </location>
</feature>
<dbReference type="PANTHER" id="PTHR33673">
    <property type="entry name" value="SUPPRESSOR SRP40-LIKE PROTEIN"/>
    <property type="match status" value="1"/>
</dbReference>
<dbReference type="PANTHER" id="PTHR33673:SF38">
    <property type="entry name" value="CHROMODOMAIN-HELICASE-DNA-BINDING PROTEIN 7-LIKE"/>
    <property type="match status" value="1"/>
</dbReference>
<dbReference type="Proteomes" id="UP000516437">
    <property type="component" value="Chromosome 4"/>
</dbReference>
<feature type="region of interest" description="Disordered" evidence="1">
    <location>
        <begin position="237"/>
        <end position="256"/>
    </location>
</feature>
<dbReference type="OrthoDB" id="1707722at2759"/>
<organism evidence="2 3">
    <name type="scientific">Morella rubra</name>
    <name type="common">Chinese bayberry</name>
    <dbReference type="NCBI Taxonomy" id="262757"/>
    <lineage>
        <taxon>Eukaryota</taxon>
        <taxon>Viridiplantae</taxon>
        <taxon>Streptophyta</taxon>
        <taxon>Embryophyta</taxon>
        <taxon>Tracheophyta</taxon>
        <taxon>Spermatophyta</taxon>
        <taxon>Magnoliopsida</taxon>
        <taxon>eudicotyledons</taxon>
        <taxon>Gunneridae</taxon>
        <taxon>Pentapetalae</taxon>
        <taxon>rosids</taxon>
        <taxon>fabids</taxon>
        <taxon>Fagales</taxon>
        <taxon>Myricaceae</taxon>
        <taxon>Morella</taxon>
    </lineage>
</organism>
<evidence type="ECO:0000313" key="3">
    <source>
        <dbReference type="Proteomes" id="UP000516437"/>
    </source>
</evidence>
<feature type="region of interest" description="Disordered" evidence="1">
    <location>
        <begin position="321"/>
        <end position="365"/>
    </location>
</feature>
<gene>
    <name evidence="2" type="ORF">CJ030_MR4G015450</name>
</gene>
<accession>A0A6A1VXQ8</accession>
<protein>
    <submittedName>
        <fullName evidence="2">Uncharacterized protein</fullName>
    </submittedName>
</protein>
<reference evidence="2 3" key="1">
    <citation type="journal article" date="2019" name="Plant Biotechnol. J.">
        <title>The red bayberry genome and genetic basis of sex determination.</title>
        <authorList>
            <person name="Jia H.M."/>
            <person name="Jia H.J."/>
            <person name="Cai Q.L."/>
            <person name="Wang Y."/>
            <person name="Zhao H.B."/>
            <person name="Yang W.F."/>
            <person name="Wang G.Y."/>
            <person name="Li Y.H."/>
            <person name="Zhan D.L."/>
            <person name="Shen Y.T."/>
            <person name="Niu Q.F."/>
            <person name="Chang L."/>
            <person name="Qiu J."/>
            <person name="Zhao L."/>
            <person name="Xie H.B."/>
            <person name="Fu W.Y."/>
            <person name="Jin J."/>
            <person name="Li X.W."/>
            <person name="Jiao Y."/>
            <person name="Zhou C.C."/>
            <person name="Tu T."/>
            <person name="Chai C.Y."/>
            <person name="Gao J.L."/>
            <person name="Fan L.J."/>
            <person name="van de Weg E."/>
            <person name="Wang J.Y."/>
            <person name="Gao Z.S."/>
        </authorList>
    </citation>
    <scope>NUCLEOTIDE SEQUENCE [LARGE SCALE GENOMIC DNA]</scope>
    <source>
        <tissue evidence="2">Leaves</tissue>
    </source>
</reference>
<evidence type="ECO:0000256" key="1">
    <source>
        <dbReference type="SAM" id="MobiDB-lite"/>
    </source>
</evidence>
<feature type="compositionally biased region" description="Basic and acidic residues" evidence="1">
    <location>
        <begin position="192"/>
        <end position="206"/>
    </location>
</feature>
<dbReference type="EMBL" id="RXIC02000022">
    <property type="protein sequence ID" value="KAB1216836.1"/>
    <property type="molecule type" value="Genomic_DNA"/>
</dbReference>
<evidence type="ECO:0000313" key="2">
    <source>
        <dbReference type="EMBL" id="KAB1216836.1"/>
    </source>
</evidence>
<keyword evidence="3" id="KW-1185">Reference proteome</keyword>
<feature type="compositionally biased region" description="Low complexity" evidence="1">
    <location>
        <begin position="166"/>
        <end position="186"/>
    </location>
</feature>
<dbReference type="AlphaFoldDB" id="A0A6A1VXQ8"/>
<proteinExistence type="predicted"/>
<feature type="compositionally biased region" description="Basic and acidic residues" evidence="1">
    <location>
        <begin position="326"/>
        <end position="341"/>
    </location>
</feature>
<feature type="compositionally biased region" description="Polar residues" evidence="1">
    <location>
        <begin position="351"/>
        <end position="363"/>
    </location>
</feature>
<feature type="compositionally biased region" description="Polar residues" evidence="1">
    <location>
        <begin position="242"/>
        <end position="256"/>
    </location>
</feature>
<sequence length="394" mass="42250">MAETRLLDTNASTASTISNQELSHNNGMGPLEQEPKQTVSVMEPGNRCNIEIDLMAHFAPPLVETTISTPHENLSISSSPSYFSMFEGTSHMAANATTESPAGTAKPLKLHDDASTGLLVVLVPESNQNLSVMETGKGIRTSSDLGTIPGTTIGEDDLSRYKKLEPLSSSSSLSSVSSSEDPSEMSANATSDHLEGRTGFPSRDEDSQLASTYSNENLPISSAANPEQHNYGLAEMPEVVSGPNNGSSSTDKSATQFPPVQVMERSGDSDSSPQRIPPYVFARTKSTAPMEWSTNSTESLFSIHVGNMSFTKDQVFLLGKSGELGDGDKSMSLKPRPEKQKQQSGPLPVLQSESQSETPKETTNAVQNQAVARNVAHNRWLSCFSCYPFCSLGF</sequence>